<sequence>MYSGKFNLNYSANLLSNGSSEGVGSLAAATTSFVFNLAFMNIAGEHGVSAFTAIPYISIFANLITGGIAAGIGPIIYYNYGVKEYSRIKGILKLSTIVSLSLGTIIFGVIMFFKESLIELFVSSNPEVFELAINGAKIYALAFLINGLNVIFSGYFTSIGKALASIVVAASRCIIFIIIGVMIIPKLFGIAGFWATVPCAEILTLIIVIFLYQNSKKSMITI</sequence>
<keyword evidence="3 6" id="KW-0812">Transmembrane</keyword>
<reference evidence="7 8" key="1">
    <citation type="submission" date="2020-08" db="EMBL/GenBank/DDBJ databases">
        <authorList>
            <person name="Liu C."/>
            <person name="Sun Q."/>
        </authorList>
    </citation>
    <scope>NUCLEOTIDE SEQUENCE [LARGE SCALE GENOMIC DNA]</scope>
    <source>
        <strain evidence="7 8">NSJ-18</strain>
    </source>
</reference>
<dbReference type="PANTHER" id="PTHR43823">
    <property type="entry name" value="SPORULATION PROTEIN YKVU"/>
    <property type="match status" value="1"/>
</dbReference>
<feature type="transmembrane region" description="Helical" evidence="6">
    <location>
        <begin position="163"/>
        <end position="184"/>
    </location>
</feature>
<keyword evidence="8" id="KW-1185">Reference proteome</keyword>
<keyword evidence="2" id="KW-1003">Cell membrane</keyword>
<keyword evidence="4 6" id="KW-1133">Transmembrane helix</keyword>
<evidence type="ECO:0000313" key="7">
    <source>
        <dbReference type="EMBL" id="MBC5995328.1"/>
    </source>
</evidence>
<feature type="transmembrane region" description="Helical" evidence="6">
    <location>
        <begin position="54"/>
        <end position="78"/>
    </location>
</feature>
<feature type="transmembrane region" description="Helical" evidence="6">
    <location>
        <begin position="90"/>
        <end position="113"/>
    </location>
</feature>
<keyword evidence="5 6" id="KW-0472">Membrane</keyword>
<evidence type="ECO:0008006" key="9">
    <source>
        <dbReference type="Google" id="ProtNLM"/>
    </source>
</evidence>
<dbReference type="InterPro" id="IPR002528">
    <property type="entry name" value="MATE_fam"/>
</dbReference>
<evidence type="ECO:0000256" key="6">
    <source>
        <dbReference type="SAM" id="Phobius"/>
    </source>
</evidence>
<name>A0ABR7JK77_9FIRM</name>
<dbReference type="Pfam" id="PF01554">
    <property type="entry name" value="MatE"/>
    <property type="match status" value="1"/>
</dbReference>
<feature type="transmembrane region" description="Helical" evidence="6">
    <location>
        <begin position="21"/>
        <end position="42"/>
    </location>
</feature>
<feature type="transmembrane region" description="Helical" evidence="6">
    <location>
        <begin position="138"/>
        <end position="156"/>
    </location>
</feature>
<comment type="subcellular location">
    <subcellularLocation>
        <location evidence="1">Cell membrane</location>
        <topology evidence="1">Multi-pass membrane protein</topology>
    </subcellularLocation>
</comment>
<dbReference type="PANTHER" id="PTHR43823:SF3">
    <property type="entry name" value="MULTIDRUG EXPORT PROTEIN MEPA"/>
    <property type="match status" value="1"/>
</dbReference>
<gene>
    <name evidence="7" type="ORF">H8923_01030</name>
</gene>
<evidence type="ECO:0000256" key="3">
    <source>
        <dbReference type="ARBA" id="ARBA00022692"/>
    </source>
</evidence>
<comment type="caution">
    <text evidence="7">The sequence shown here is derived from an EMBL/GenBank/DDBJ whole genome shotgun (WGS) entry which is preliminary data.</text>
</comment>
<proteinExistence type="predicted"/>
<protein>
    <recommendedName>
        <fullName evidence="9">MATE family efflux transporter</fullName>
    </recommendedName>
</protein>
<evidence type="ECO:0000256" key="2">
    <source>
        <dbReference type="ARBA" id="ARBA00022475"/>
    </source>
</evidence>
<dbReference type="Proteomes" id="UP000609849">
    <property type="component" value="Unassembled WGS sequence"/>
</dbReference>
<evidence type="ECO:0000256" key="4">
    <source>
        <dbReference type="ARBA" id="ARBA00022989"/>
    </source>
</evidence>
<organism evidence="7 8">
    <name type="scientific">Romboutsia faecis</name>
    <dbReference type="NCBI Taxonomy" id="2764597"/>
    <lineage>
        <taxon>Bacteria</taxon>
        <taxon>Bacillati</taxon>
        <taxon>Bacillota</taxon>
        <taxon>Clostridia</taxon>
        <taxon>Peptostreptococcales</taxon>
        <taxon>Peptostreptococcaceae</taxon>
        <taxon>Romboutsia</taxon>
    </lineage>
</organism>
<dbReference type="InterPro" id="IPR051327">
    <property type="entry name" value="MATE_MepA_subfamily"/>
</dbReference>
<feature type="transmembrane region" description="Helical" evidence="6">
    <location>
        <begin position="190"/>
        <end position="212"/>
    </location>
</feature>
<evidence type="ECO:0000256" key="5">
    <source>
        <dbReference type="ARBA" id="ARBA00023136"/>
    </source>
</evidence>
<accession>A0ABR7JK77</accession>
<dbReference type="EMBL" id="JACRWE010000001">
    <property type="protein sequence ID" value="MBC5995328.1"/>
    <property type="molecule type" value="Genomic_DNA"/>
</dbReference>
<evidence type="ECO:0000313" key="8">
    <source>
        <dbReference type="Proteomes" id="UP000609849"/>
    </source>
</evidence>
<dbReference type="RefSeq" id="WP_153971463.1">
    <property type="nucleotide sequence ID" value="NZ_JACRWE010000001.1"/>
</dbReference>
<evidence type="ECO:0000256" key="1">
    <source>
        <dbReference type="ARBA" id="ARBA00004651"/>
    </source>
</evidence>